<dbReference type="AlphaFoldDB" id="A0A1D6FD19"/>
<organism evidence="14">
    <name type="scientific">Zea mays</name>
    <name type="common">Maize</name>
    <dbReference type="NCBI Taxonomy" id="4577"/>
    <lineage>
        <taxon>Eukaryota</taxon>
        <taxon>Viridiplantae</taxon>
        <taxon>Streptophyta</taxon>
        <taxon>Embryophyta</taxon>
        <taxon>Tracheophyta</taxon>
        <taxon>Spermatophyta</taxon>
        <taxon>Magnoliopsida</taxon>
        <taxon>Liliopsida</taxon>
        <taxon>Poales</taxon>
        <taxon>Poaceae</taxon>
        <taxon>PACMAD clade</taxon>
        <taxon>Panicoideae</taxon>
        <taxon>Andropogonodae</taxon>
        <taxon>Andropogoneae</taxon>
        <taxon>Tripsacinae</taxon>
        <taxon>Zea</taxon>
    </lineage>
</organism>
<evidence type="ECO:0000256" key="2">
    <source>
        <dbReference type="ARBA" id="ARBA00007500"/>
    </source>
</evidence>
<dbReference type="FunFam" id="3.30.200.20:FF:000661">
    <property type="entry name" value="Serine-threonine protein kinase plant-type"/>
    <property type="match status" value="1"/>
</dbReference>
<dbReference type="PANTHER" id="PTHR27008">
    <property type="entry name" value="OS04G0122200 PROTEIN"/>
    <property type="match status" value="1"/>
</dbReference>
<dbReference type="InterPro" id="IPR051809">
    <property type="entry name" value="Plant_receptor-like_S/T_kinase"/>
</dbReference>
<evidence type="ECO:0000256" key="6">
    <source>
        <dbReference type="ARBA" id="ARBA00022737"/>
    </source>
</evidence>
<evidence type="ECO:0000256" key="10">
    <source>
        <dbReference type="ARBA" id="ARBA00023136"/>
    </source>
</evidence>
<keyword evidence="12" id="KW-0067">ATP-binding</keyword>
<dbReference type="PANTHER" id="PTHR27008:SF497">
    <property type="entry name" value="OS11G0695000 PROTEIN"/>
    <property type="match status" value="1"/>
</dbReference>
<sequence length="460" mass="51237">MQQVLVPMRYAYTNIVAITGHFRDKLGQGGYGSIYKGVLQRGEVHVAVKMLGNSNCNGEEFISEVATICKIHHVNVVRLGVEIRNSAATDDDMANHQLVSYHELARATENFSDANLLGSGSFGKVFKGQLSNGLVVAVKVIRMHMEQAAARFDAECCVLRMARHRNLIRILNTCSNLDFRALVLQYMPNGSLEELLRSVNRGMRLGFVERLDIVLDVSMAMEYLHHEHCEVVLHCDLKPSKLRHETLKQQLCRKLINGVSVHKHVPGQSSVIPPETNSISMQDLKAPNESLYEQKPEETTPVLPSSVIASTAARSKPHTSRFEYVENAAAPKTGSSSEGNLMSGHVAPPKSSNFFVEFGMDSGYHKKYTSSSSKVQLLPDIMFLCTGLRPVVLVDYGGTMPQLQENLCGLLYIARQFKLCKVRSVQFGQKGIPYLNTYDDRTIRYPDPLIKANDTIKIDL</sequence>
<dbReference type="InterPro" id="IPR017441">
    <property type="entry name" value="Protein_kinase_ATP_BS"/>
</dbReference>
<dbReference type="eggNOG" id="KOG0706">
    <property type="taxonomic scope" value="Eukaryota"/>
</dbReference>
<keyword evidence="6" id="KW-0677">Repeat</keyword>
<comment type="similarity">
    <text evidence="2">Belongs to the eukaryotic ribosomal protein eS4 family.</text>
</comment>
<comment type="subcellular location">
    <subcellularLocation>
        <location evidence="1">Membrane</location>
    </subcellularLocation>
</comment>
<keyword evidence="7" id="KW-0694">RNA-binding</keyword>
<evidence type="ECO:0000256" key="8">
    <source>
        <dbReference type="ARBA" id="ARBA00022980"/>
    </source>
</evidence>
<keyword evidence="14" id="KW-0808">Transferase</keyword>
<dbReference type="Gene3D" id="2.40.50.740">
    <property type="match status" value="1"/>
</dbReference>
<dbReference type="Pfam" id="PF14953">
    <property type="entry name" value="DUF4504"/>
    <property type="match status" value="1"/>
</dbReference>
<gene>
    <name evidence="14" type="ORF">ZEAMMB73_Zm00001d008460</name>
</gene>
<keyword evidence="14" id="KW-0675">Receptor</keyword>
<name>A0A1D6FD19_MAIZE</name>
<dbReference type="FunFam" id="2.40.50.740:FF:000001">
    <property type="entry name" value="40S ribosomal protein S4"/>
    <property type="match status" value="1"/>
</dbReference>
<evidence type="ECO:0000256" key="3">
    <source>
        <dbReference type="ARBA" id="ARBA00022614"/>
    </source>
</evidence>
<dbReference type="InterPro" id="IPR001245">
    <property type="entry name" value="Ser-Thr/Tyr_kinase_cat_dom"/>
</dbReference>
<evidence type="ECO:0000256" key="5">
    <source>
        <dbReference type="ARBA" id="ARBA00022730"/>
    </source>
</evidence>
<evidence type="ECO:0000256" key="7">
    <source>
        <dbReference type="ARBA" id="ARBA00022884"/>
    </source>
</evidence>
<dbReference type="Gene3D" id="3.30.200.20">
    <property type="entry name" value="Phosphorylase Kinase, domain 1"/>
    <property type="match status" value="2"/>
</dbReference>
<dbReference type="GO" id="GO:0005524">
    <property type="term" value="F:ATP binding"/>
    <property type="evidence" value="ECO:0007669"/>
    <property type="project" value="UniProtKB-UniRule"/>
</dbReference>
<accession>A0A1D6FD19</accession>
<dbReference type="SMART" id="SM00220">
    <property type="entry name" value="S_TKc"/>
    <property type="match status" value="1"/>
</dbReference>
<feature type="binding site" evidence="12">
    <location>
        <position position="139"/>
    </location>
    <ligand>
        <name>ATP</name>
        <dbReference type="ChEBI" id="CHEBI:30616"/>
    </ligand>
</feature>
<keyword evidence="5" id="KW-0699">rRNA-binding</keyword>
<reference evidence="14" key="1">
    <citation type="submission" date="2015-12" db="EMBL/GenBank/DDBJ databases">
        <title>Update maize B73 reference genome by single molecule sequencing technologies.</title>
        <authorList>
            <consortium name="Maize Genome Sequencing Project"/>
            <person name="Ware D."/>
        </authorList>
    </citation>
    <scope>NUCLEOTIDE SEQUENCE</scope>
    <source>
        <tissue evidence="14">Seedling</tissue>
    </source>
</reference>
<dbReference type="InterPro" id="IPR027850">
    <property type="entry name" value="DUF4504"/>
</dbReference>
<dbReference type="PROSITE" id="PS50011">
    <property type="entry name" value="PROTEIN_KINASE_DOM"/>
    <property type="match status" value="1"/>
</dbReference>
<dbReference type="PaxDb" id="4577-GRMZM2G366953_P01"/>
<dbReference type="GO" id="GO:0005840">
    <property type="term" value="C:ribosome"/>
    <property type="evidence" value="ECO:0007669"/>
    <property type="project" value="UniProtKB-KW"/>
</dbReference>
<keyword evidence="8" id="KW-0689">Ribosomal protein</keyword>
<dbReference type="GO" id="GO:1990904">
    <property type="term" value="C:ribonucleoprotein complex"/>
    <property type="evidence" value="ECO:0007669"/>
    <property type="project" value="UniProtKB-KW"/>
</dbReference>
<dbReference type="SUPFAM" id="SSF56112">
    <property type="entry name" value="Protein kinase-like (PK-like)"/>
    <property type="match status" value="2"/>
</dbReference>
<keyword evidence="4" id="KW-0812">Transmembrane</keyword>
<dbReference type="PROSITE" id="PS00107">
    <property type="entry name" value="PROTEIN_KINASE_ATP"/>
    <property type="match status" value="1"/>
</dbReference>
<dbReference type="STRING" id="4577.A0A1D6FD19"/>
<dbReference type="Pfam" id="PF07714">
    <property type="entry name" value="PK_Tyr_Ser-Thr"/>
    <property type="match status" value="2"/>
</dbReference>
<evidence type="ECO:0000256" key="9">
    <source>
        <dbReference type="ARBA" id="ARBA00022989"/>
    </source>
</evidence>
<evidence type="ECO:0000313" key="14">
    <source>
        <dbReference type="EMBL" id="AQK89916.1"/>
    </source>
</evidence>
<evidence type="ECO:0000256" key="12">
    <source>
        <dbReference type="PROSITE-ProRule" id="PRU10141"/>
    </source>
</evidence>
<dbReference type="InterPro" id="IPR038237">
    <property type="entry name" value="Ribosomal_eS4_central_sf"/>
</dbReference>
<dbReference type="SMR" id="A0A1D6FD19"/>
<feature type="domain" description="Protein kinase" evidence="13">
    <location>
        <begin position="111"/>
        <end position="460"/>
    </location>
</feature>
<dbReference type="InterPro" id="IPR011009">
    <property type="entry name" value="Kinase-like_dom_sf"/>
</dbReference>
<protein>
    <submittedName>
        <fullName evidence="14">Leucine-rich repeat receptor kinase-like protein</fullName>
    </submittedName>
</protein>
<evidence type="ECO:0000256" key="11">
    <source>
        <dbReference type="ARBA" id="ARBA00023274"/>
    </source>
</evidence>
<proteinExistence type="inferred from homology"/>
<dbReference type="Gene3D" id="1.10.510.10">
    <property type="entry name" value="Transferase(Phosphotransferase) domain 1"/>
    <property type="match status" value="1"/>
</dbReference>
<dbReference type="EMBL" id="CM000784">
    <property type="protein sequence ID" value="AQK89916.1"/>
    <property type="molecule type" value="Genomic_DNA"/>
</dbReference>
<dbReference type="InParanoid" id="A0A1D6FD19"/>
<evidence type="ECO:0000256" key="4">
    <source>
        <dbReference type="ARBA" id="ARBA00022692"/>
    </source>
</evidence>
<dbReference type="GO" id="GO:0019843">
    <property type="term" value="F:rRNA binding"/>
    <property type="evidence" value="ECO:0007669"/>
    <property type="project" value="UniProtKB-KW"/>
</dbReference>
<dbReference type="InterPro" id="IPR000719">
    <property type="entry name" value="Prot_kinase_dom"/>
</dbReference>
<keyword evidence="11" id="KW-0687">Ribonucleoprotein</keyword>
<dbReference type="eggNOG" id="KOG0378">
    <property type="taxonomic scope" value="Eukaryota"/>
</dbReference>
<dbReference type="GO" id="GO:0016020">
    <property type="term" value="C:membrane"/>
    <property type="evidence" value="ECO:0007669"/>
    <property type="project" value="UniProtKB-SubCell"/>
</dbReference>
<dbReference type="ExpressionAtlas" id="A0A1D6FD19">
    <property type="expression patterns" value="baseline and differential"/>
</dbReference>
<keyword evidence="9" id="KW-1133">Transmembrane helix</keyword>
<evidence type="ECO:0000256" key="1">
    <source>
        <dbReference type="ARBA" id="ARBA00004370"/>
    </source>
</evidence>
<dbReference type="InterPro" id="IPR013845">
    <property type="entry name" value="Ribosomal_eS4_central_region"/>
</dbReference>
<evidence type="ECO:0000259" key="13">
    <source>
        <dbReference type="PROSITE" id="PS50011"/>
    </source>
</evidence>
<keyword evidence="10" id="KW-0472">Membrane</keyword>
<keyword evidence="12" id="KW-0547">Nucleotide-binding</keyword>
<dbReference type="Pfam" id="PF00900">
    <property type="entry name" value="Ribosomal_S4e"/>
    <property type="match status" value="1"/>
</dbReference>
<keyword evidence="14" id="KW-0418">Kinase</keyword>
<dbReference type="GO" id="GO:0004672">
    <property type="term" value="F:protein kinase activity"/>
    <property type="evidence" value="ECO:0007669"/>
    <property type="project" value="InterPro"/>
</dbReference>
<keyword evidence="3" id="KW-0433">Leucine-rich repeat</keyword>